<proteinExistence type="predicted"/>
<protein>
    <submittedName>
        <fullName evidence="3">Leucine-rich repeat-containing protein 74B isoform X3</fullName>
    </submittedName>
</protein>
<dbReference type="SUPFAM" id="SSF52047">
    <property type="entry name" value="RNI-like"/>
    <property type="match status" value="1"/>
</dbReference>
<evidence type="ECO:0000313" key="3">
    <source>
        <dbReference type="RefSeq" id="XP_072839578.1"/>
    </source>
</evidence>
<evidence type="ECO:0000313" key="2">
    <source>
        <dbReference type="Proteomes" id="UP001652642"/>
    </source>
</evidence>
<dbReference type="Proteomes" id="UP001652642">
    <property type="component" value="Chromosome 14"/>
</dbReference>
<feature type="compositionally biased region" description="Polar residues" evidence="1">
    <location>
        <begin position="53"/>
        <end position="62"/>
    </location>
</feature>
<dbReference type="RefSeq" id="XP_072839578.1">
    <property type="nucleotide sequence ID" value="XM_072983477.1"/>
</dbReference>
<gene>
    <name evidence="3" type="primary">LRRC74B</name>
</gene>
<evidence type="ECO:0000256" key="1">
    <source>
        <dbReference type="SAM" id="MobiDB-lite"/>
    </source>
</evidence>
<organism evidence="2 3">
    <name type="scientific">Pogona vitticeps</name>
    <name type="common">central bearded dragon</name>
    <dbReference type="NCBI Taxonomy" id="103695"/>
    <lineage>
        <taxon>Eukaryota</taxon>
        <taxon>Metazoa</taxon>
        <taxon>Chordata</taxon>
        <taxon>Craniata</taxon>
        <taxon>Vertebrata</taxon>
        <taxon>Euteleostomi</taxon>
        <taxon>Lepidosauria</taxon>
        <taxon>Squamata</taxon>
        <taxon>Bifurcata</taxon>
        <taxon>Unidentata</taxon>
        <taxon>Episquamata</taxon>
        <taxon>Toxicofera</taxon>
        <taxon>Iguania</taxon>
        <taxon>Acrodonta</taxon>
        <taxon>Agamidae</taxon>
        <taxon>Amphibolurinae</taxon>
        <taxon>Pogona</taxon>
    </lineage>
</organism>
<dbReference type="Pfam" id="PF13516">
    <property type="entry name" value="LRR_6"/>
    <property type="match status" value="4"/>
</dbReference>
<dbReference type="SMART" id="SM00368">
    <property type="entry name" value="LRR_RI"/>
    <property type="match status" value="5"/>
</dbReference>
<dbReference type="InterPro" id="IPR032675">
    <property type="entry name" value="LRR_dom_sf"/>
</dbReference>
<accession>A0ABM5F2E9</accession>
<dbReference type="Gene3D" id="3.80.10.10">
    <property type="entry name" value="Ribonuclease Inhibitor"/>
    <property type="match status" value="1"/>
</dbReference>
<reference evidence="3" key="1">
    <citation type="submission" date="2025-08" db="UniProtKB">
        <authorList>
            <consortium name="RefSeq"/>
        </authorList>
    </citation>
    <scope>IDENTIFICATION</scope>
</reference>
<sequence length="363" mass="39345">MPINQDLLVSQGKMDFRTITWSDLIVCVCVREKEHLECAILCQDLATWAAEPQTETGKSHTCSTEDEEDDSTGESEDDQDEDEEWDTDLEIEELRKSHDSAGRGTYLRTCQTYGVVPISYFLRHMKDSELTLMHHGLSPKAAKALSLSLTNNTSVVKLNLSDNWLGGEGTAAIAEMLKENCFISDVDLSENRSGVHGAKALSAALRANATLVTLKLSGNELNDEAAQYLAEALATNHKLASLNLSHNRLGEAAGEVLGAAIAENVGLKELDLSWNCFRGQGAVAVAKGLGVPRNPIASKGCVGILKAVRANPGTVLEFLDFSEIVVKPDFVELCAAVQEIAPGLRIKHDGTTRLFRRDPAKVS</sequence>
<dbReference type="GeneID" id="110081925"/>
<dbReference type="InterPro" id="IPR001611">
    <property type="entry name" value="Leu-rich_rpt"/>
</dbReference>
<dbReference type="PANTHER" id="PTHR24114">
    <property type="entry name" value="LEUCINE RICH REPEAT FAMILY PROTEIN"/>
    <property type="match status" value="1"/>
</dbReference>
<keyword evidence="2" id="KW-1185">Reference proteome</keyword>
<feature type="compositionally biased region" description="Acidic residues" evidence="1">
    <location>
        <begin position="64"/>
        <end position="85"/>
    </location>
</feature>
<feature type="region of interest" description="Disordered" evidence="1">
    <location>
        <begin position="53"/>
        <end position="85"/>
    </location>
</feature>
<dbReference type="InterPro" id="IPR052394">
    <property type="entry name" value="LRR-containing"/>
</dbReference>
<name>A0ABM5F2E9_9SAUR</name>
<dbReference type="PANTHER" id="PTHR24114:SF37">
    <property type="entry name" value="LEUCINE-RICH REPEAT-CONTAINING PROTEIN 74B"/>
    <property type="match status" value="1"/>
</dbReference>